<evidence type="ECO:0000313" key="2">
    <source>
        <dbReference type="EMBL" id="MFC6379993.1"/>
    </source>
</evidence>
<name>A0ABW1W2U3_9GAMM</name>
<sequence length="225" mass="25433">MNYIVAAVGDWNKTLFDEYVAKLSGSWAYVSTPTELKAKLAAGFDPKYIFFPHWRWIVPAEILNNYECVCFHMTDVPYGRGGSPLQNLIVRGHKDTVLTALQMEKDLDTGPVYLKQALSLAGSAEAIYNRASQSAWEMIAKIIADQIQPIPQRGDTVVFQRRTPKQSEIPSDLVPKQLYDYIRMLDAPGYPKAFIDKGLYQLEFDQAELTANTVIARVKIKLKDL</sequence>
<accession>A0ABW1W2U3</accession>
<dbReference type="Proteomes" id="UP001596264">
    <property type="component" value="Unassembled WGS sequence"/>
</dbReference>
<dbReference type="Pfam" id="PF21553">
    <property type="entry name" value="Formyl_trans_C_2"/>
    <property type="match status" value="1"/>
</dbReference>
<proteinExistence type="predicted"/>
<dbReference type="SUPFAM" id="SSF50486">
    <property type="entry name" value="FMT C-terminal domain-like"/>
    <property type="match status" value="1"/>
</dbReference>
<dbReference type="Gene3D" id="3.10.25.20">
    <property type="match status" value="1"/>
</dbReference>
<dbReference type="InterPro" id="IPR011034">
    <property type="entry name" value="Formyl_transferase-like_C_sf"/>
</dbReference>
<dbReference type="Gene3D" id="3.40.50.170">
    <property type="entry name" value="Formyl transferase, N-terminal domain"/>
    <property type="match status" value="1"/>
</dbReference>
<gene>
    <name evidence="2" type="ORF">ACFP58_00660</name>
</gene>
<dbReference type="EMBL" id="JBHSTZ010000003">
    <property type="protein sequence ID" value="MFC6379993.1"/>
    <property type="molecule type" value="Genomic_DNA"/>
</dbReference>
<organism evidence="2 3">
    <name type="scientific">Psychrobacter glacincola</name>
    <dbReference type="NCBI Taxonomy" id="56810"/>
    <lineage>
        <taxon>Bacteria</taxon>
        <taxon>Pseudomonadati</taxon>
        <taxon>Pseudomonadota</taxon>
        <taxon>Gammaproteobacteria</taxon>
        <taxon>Moraxellales</taxon>
        <taxon>Moraxellaceae</taxon>
        <taxon>Psychrobacter</taxon>
    </lineage>
</organism>
<dbReference type="RefSeq" id="WP_201564713.1">
    <property type="nucleotide sequence ID" value="NZ_CAJGZK010000042.1"/>
</dbReference>
<dbReference type="SUPFAM" id="SSF53328">
    <property type="entry name" value="Formyltransferase"/>
    <property type="match status" value="1"/>
</dbReference>
<evidence type="ECO:0000313" key="3">
    <source>
        <dbReference type="Proteomes" id="UP001596264"/>
    </source>
</evidence>
<reference evidence="3" key="1">
    <citation type="journal article" date="2019" name="Int. J. Syst. Evol. Microbiol.">
        <title>The Global Catalogue of Microorganisms (GCM) 10K type strain sequencing project: providing services to taxonomists for standard genome sequencing and annotation.</title>
        <authorList>
            <consortium name="The Broad Institute Genomics Platform"/>
            <consortium name="The Broad Institute Genome Sequencing Center for Infectious Disease"/>
            <person name="Wu L."/>
            <person name="Ma J."/>
        </authorList>
    </citation>
    <scope>NUCLEOTIDE SEQUENCE [LARGE SCALE GENOMIC DNA]</scope>
    <source>
        <strain evidence="3">CCM 2050</strain>
    </source>
</reference>
<dbReference type="CDD" id="cd08821">
    <property type="entry name" value="FMT_core_like_1"/>
    <property type="match status" value="1"/>
</dbReference>
<evidence type="ECO:0000259" key="1">
    <source>
        <dbReference type="Pfam" id="PF21553"/>
    </source>
</evidence>
<dbReference type="InterPro" id="IPR036477">
    <property type="entry name" value="Formyl_transf_N_sf"/>
</dbReference>
<dbReference type="InterPro" id="IPR049355">
    <property type="entry name" value="Formyl_trans-like_C"/>
</dbReference>
<feature type="domain" description="Methionyl-tRNA formyltransferase-like C-terminal" evidence="1">
    <location>
        <begin position="164"/>
        <end position="221"/>
    </location>
</feature>
<keyword evidence="3" id="KW-1185">Reference proteome</keyword>
<protein>
    <submittedName>
        <fullName evidence="2">Methionyl-tRNA formyltransferase</fullName>
    </submittedName>
</protein>
<comment type="caution">
    <text evidence="2">The sequence shown here is derived from an EMBL/GenBank/DDBJ whole genome shotgun (WGS) entry which is preliminary data.</text>
</comment>